<dbReference type="GO" id="GO:0010181">
    <property type="term" value="F:FMN binding"/>
    <property type="evidence" value="ECO:0007669"/>
    <property type="project" value="TreeGrafter"/>
</dbReference>
<proteinExistence type="predicted"/>
<comment type="caution">
    <text evidence="4">The sequence shown here is derived from an EMBL/GenBank/DDBJ whole genome shotgun (WGS) entry which is preliminary data.</text>
</comment>
<organism evidence="4 5">
    <name type="scientific">Gallibacterium anatis</name>
    <dbReference type="NCBI Taxonomy" id="750"/>
    <lineage>
        <taxon>Bacteria</taxon>
        <taxon>Pseudomonadati</taxon>
        <taxon>Pseudomonadota</taxon>
        <taxon>Gammaproteobacteria</taxon>
        <taxon>Pasteurellales</taxon>
        <taxon>Pasteurellaceae</taxon>
        <taxon>Gallibacterium</taxon>
    </lineage>
</organism>
<dbReference type="EMBL" id="JPXS01000042">
    <property type="protein sequence ID" value="KGQ30680.1"/>
    <property type="molecule type" value="Genomic_DNA"/>
</dbReference>
<accession>A0A0A2YR52</accession>
<evidence type="ECO:0000313" key="4">
    <source>
        <dbReference type="EMBL" id="KGQ30680.1"/>
    </source>
</evidence>
<sequence>MSVVALIVGSLSKQSLNRHIAEQILKCAPENVQIEEIDISNLPLYSQDLDDINIPSYNRVREQIKGADAVLIASPEHNRTMPAALKNVIDIATRPYGQNVWLNKKVAIVTASPGVYGGINAGLDLRKVLTFVGANVLSQPEVYLSKASFDLDERTTNFLKQFAEHFFQWVENK</sequence>
<dbReference type="AlphaFoldDB" id="A0A0A2YR52"/>
<evidence type="ECO:0000313" key="5">
    <source>
        <dbReference type="Proteomes" id="UP000030526"/>
    </source>
</evidence>
<evidence type="ECO:0000259" key="3">
    <source>
        <dbReference type="Pfam" id="PF03358"/>
    </source>
</evidence>
<evidence type="ECO:0000256" key="2">
    <source>
        <dbReference type="ARBA" id="ARBA00022643"/>
    </source>
</evidence>
<dbReference type="InterPro" id="IPR029039">
    <property type="entry name" value="Flavoprotein-like_sf"/>
</dbReference>
<feature type="domain" description="NADPH-dependent FMN reductase-like" evidence="3">
    <location>
        <begin position="4"/>
        <end position="147"/>
    </location>
</feature>
<keyword evidence="2" id="KW-0285">Flavoprotein</keyword>
<dbReference type="Pfam" id="PF03358">
    <property type="entry name" value="FMN_red"/>
    <property type="match status" value="1"/>
</dbReference>
<dbReference type="GO" id="GO:0016491">
    <property type="term" value="F:oxidoreductase activity"/>
    <property type="evidence" value="ECO:0007669"/>
    <property type="project" value="InterPro"/>
</dbReference>
<comment type="cofactor">
    <cofactor evidence="1">
        <name>FMN</name>
        <dbReference type="ChEBI" id="CHEBI:58210"/>
    </cofactor>
</comment>
<dbReference type="PANTHER" id="PTHR30543">
    <property type="entry name" value="CHROMATE REDUCTASE"/>
    <property type="match status" value="1"/>
</dbReference>
<dbReference type="SUPFAM" id="SSF52218">
    <property type="entry name" value="Flavoproteins"/>
    <property type="match status" value="1"/>
</dbReference>
<protein>
    <submittedName>
        <fullName evidence="4">NADPH-dependent FMN reductase</fullName>
    </submittedName>
</protein>
<dbReference type="RefSeq" id="WP_039081238.1">
    <property type="nucleotide sequence ID" value="NZ_JPXR01000020.1"/>
</dbReference>
<dbReference type="Proteomes" id="UP000030526">
    <property type="component" value="Unassembled WGS sequence"/>
</dbReference>
<keyword evidence="2" id="KW-0288">FMN</keyword>
<dbReference type="InterPro" id="IPR050712">
    <property type="entry name" value="NAD(P)H-dep_reductase"/>
</dbReference>
<dbReference type="InterPro" id="IPR005025">
    <property type="entry name" value="FMN_Rdtase-like_dom"/>
</dbReference>
<dbReference type="GO" id="GO:0005829">
    <property type="term" value="C:cytosol"/>
    <property type="evidence" value="ECO:0007669"/>
    <property type="project" value="TreeGrafter"/>
</dbReference>
<gene>
    <name evidence="4" type="ORF">JP32_08305</name>
</gene>
<dbReference type="Gene3D" id="3.40.50.360">
    <property type="match status" value="1"/>
</dbReference>
<name>A0A0A2YR52_9PAST</name>
<evidence type="ECO:0000256" key="1">
    <source>
        <dbReference type="ARBA" id="ARBA00001917"/>
    </source>
</evidence>
<dbReference type="PANTHER" id="PTHR30543:SF21">
    <property type="entry name" value="NAD(P)H-DEPENDENT FMN REDUCTASE LOT6"/>
    <property type="match status" value="1"/>
</dbReference>
<reference evidence="4 5" key="1">
    <citation type="submission" date="2014-08" db="EMBL/GenBank/DDBJ databases">
        <title>Chaperone-usher fimbriae in a diverse selection of Gallibacterium genomes.</title>
        <authorList>
            <person name="Kudirkiene E."/>
            <person name="Bager R.J."/>
            <person name="Johnson T.J."/>
            <person name="Bojesen A.M."/>
        </authorList>
    </citation>
    <scope>NUCLEOTIDE SEQUENCE [LARGE SCALE GENOMIC DNA]</scope>
    <source>
        <strain evidence="4 5">20558/3kl.</strain>
    </source>
</reference>